<feature type="domain" description="STEEP1" evidence="2">
    <location>
        <begin position="2"/>
        <end position="62"/>
    </location>
</feature>
<dbReference type="GO" id="GO:0005737">
    <property type="term" value="C:cytoplasm"/>
    <property type="evidence" value="ECO:0007669"/>
    <property type="project" value="GOC"/>
</dbReference>
<sequence length="63" mass="7135">MQLKSYYCICGEFILVVDKPIDLLPTRKTDGSVIITHNAGNESTKRKFKVSAISQTPCMLQRF</sequence>
<protein>
    <recommendedName>
        <fullName evidence="2">STEEP1 domain-containing protein</fullName>
    </recommendedName>
</protein>
<evidence type="ECO:0000259" key="2">
    <source>
        <dbReference type="Pfam" id="PF25809"/>
    </source>
</evidence>
<dbReference type="GO" id="GO:0006888">
    <property type="term" value="P:endoplasmic reticulum to Golgi vesicle-mediated transport"/>
    <property type="evidence" value="ECO:0007669"/>
    <property type="project" value="TreeGrafter"/>
</dbReference>
<dbReference type="PANTHER" id="PTHR46355:SF1">
    <property type="entry name" value="STING ER EXIT PROTEIN"/>
    <property type="match status" value="1"/>
</dbReference>
<evidence type="ECO:0000313" key="6">
    <source>
        <dbReference type="Proteomes" id="UP000310689"/>
    </source>
</evidence>
<dbReference type="EMBL" id="SPOF01000030">
    <property type="protein sequence ID" value="TIB10526.1"/>
    <property type="molecule type" value="Genomic_DNA"/>
</dbReference>
<dbReference type="Proteomes" id="UP000310689">
    <property type="component" value="Unassembled WGS sequence"/>
</dbReference>
<comment type="caution">
    <text evidence="4">The sequence shown here is derived from an EMBL/GenBank/DDBJ whole genome shotgun (WGS) entry which is preliminary data.</text>
</comment>
<dbReference type="EMBL" id="SPOI01000006">
    <property type="protein sequence ID" value="TIB42666.1"/>
    <property type="molecule type" value="Genomic_DNA"/>
</dbReference>
<dbReference type="OrthoDB" id="418131at2759"/>
<dbReference type="AlphaFoldDB" id="A0A4T0KAP9"/>
<proteinExistence type="inferred from homology"/>
<dbReference type="InterPro" id="IPR029704">
    <property type="entry name" value="STEEP-like"/>
</dbReference>
<dbReference type="GO" id="GO:0090158">
    <property type="term" value="P:endoplasmic reticulum membrane organization"/>
    <property type="evidence" value="ECO:0007669"/>
    <property type="project" value="TreeGrafter"/>
</dbReference>
<comment type="similarity">
    <text evidence="1">Belongs to the STEEP1 family.</text>
</comment>
<evidence type="ECO:0000313" key="4">
    <source>
        <dbReference type="EMBL" id="TIB42666.1"/>
    </source>
</evidence>
<reference evidence="5 6" key="1">
    <citation type="submission" date="2019-03" db="EMBL/GenBank/DDBJ databases">
        <title>Sequencing 23 genomes of Wallemia ichthyophaga.</title>
        <authorList>
            <person name="Gostincar C."/>
        </authorList>
    </citation>
    <scope>NUCLEOTIDE SEQUENCE [LARGE SCALE GENOMIC DNA]</scope>
    <source>
        <strain evidence="4 6">EXF-6200</strain>
        <strain evidence="3 5">EXF-8621</strain>
    </source>
</reference>
<accession>A0A4T0KAP9</accession>
<dbReference type="PANTHER" id="PTHR46355">
    <property type="entry name" value="UPF0428 PROTEIN CXORF56"/>
    <property type="match status" value="1"/>
</dbReference>
<gene>
    <name evidence="4" type="ORF">E3P86_00309</name>
    <name evidence="3" type="ORF">E3P90_02808</name>
</gene>
<dbReference type="Proteomes" id="UP000306954">
    <property type="component" value="Unassembled WGS sequence"/>
</dbReference>
<name>A0A4T0KAP9_WALIC</name>
<evidence type="ECO:0000256" key="1">
    <source>
        <dbReference type="ARBA" id="ARBA00024205"/>
    </source>
</evidence>
<evidence type="ECO:0000313" key="3">
    <source>
        <dbReference type="EMBL" id="TIB10526.1"/>
    </source>
</evidence>
<dbReference type="Pfam" id="PF25809">
    <property type="entry name" value="STEEP1"/>
    <property type="match status" value="1"/>
</dbReference>
<evidence type="ECO:0000313" key="5">
    <source>
        <dbReference type="Proteomes" id="UP000306954"/>
    </source>
</evidence>
<dbReference type="InterPro" id="IPR057965">
    <property type="entry name" value="STEEP1_dom"/>
</dbReference>
<organism evidence="4 6">
    <name type="scientific">Wallemia ichthyophaga</name>
    <dbReference type="NCBI Taxonomy" id="245174"/>
    <lineage>
        <taxon>Eukaryota</taxon>
        <taxon>Fungi</taxon>
        <taxon>Dikarya</taxon>
        <taxon>Basidiomycota</taxon>
        <taxon>Wallemiomycotina</taxon>
        <taxon>Wallemiomycetes</taxon>
        <taxon>Wallemiales</taxon>
        <taxon>Wallemiaceae</taxon>
        <taxon>Wallemia</taxon>
    </lineage>
</organism>